<evidence type="ECO:0000256" key="2">
    <source>
        <dbReference type="SAM" id="MobiDB-lite"/>
    </source>
</evidence>
<dbReference type="InterPro" id="IPR032691">
    <property type="entry name" value="Mon2/Sec7/BIG1-like_HUS"/>
</dbReference>
<feature type="region of interest" description="Disordered" evidence="2">
    <location>
        <begin position="51"/>
        <end position="72"/>
    </location>
</feature>
<evidence type="ECO:0000256" key="1">
    <source>
        <dbReference type="SAM" id="Coils"/>
    </source>
</evidence>
<dbReference type="Proteomes" id="UP000631114">
    <property type="component" value="Unassembled WGS sequence"/>
</dbReference>
<evidence type="ECO:0000259" key="3">
    <source>
        <dbReference type="Pfam" id="PF12783"/>
    </source>
</evidence>
<proteinExistence type="predicted"/>
<feature type="domain" description="Mon2/Sec7/BIG1-like HUS" evidence="3">
    <location>
        <begin position="388"/>
        <end position="449"/>
    </location>
</feature>
<sequence>MHVLNIKSFWNLLQYVQQRMGTPSQNNLNLSEVGLAGLYMERTNYGLHLLGESSNAPKETRGKAKGMSDTPNTKKKVWLTLDHLEQPCHPLAEERINEDMSANSGSPMTITDDAADKGMQTRIVVGKDSKGQCRAMGPRVNKTSMKSMEPILDQNYHLAEENSKLWKETQTNQMNFAMQLEEIRSTILRLAKKLTYLVVGLLTLWQLDVLKKLTPPTSSMKDTTQEDYHWPKKSFDALGLHQPSQGRGRAAIFLAPRMKVELPQATRRVVQEEEERLRVDNERSRHRTIITSDVRRQILVMNRKAKEDWEKKTEETEKIRKVNEPFESMLKECSPKKYADLQKAIHTYLGIILGDALSINRDKDTTIAYVEELEIWAGGADIKMGMKEENDEVTTKTRLLSLELLQRLLEGVSHSFTKNFHFIDSVKAYLSYALLHSSVSQSSVIFQIFHNMQLESSIAASLALGKALKASAVNESIELKHEVEALRGQLATANTYAERCKTSTLQAKEAYLTIRAEVEELKRKMDGLQEERERRTLGEARRESPKLPLLFLQSCHPPSLV</sequence>
<gene>
    <name evidence="4" type="ORF">IFM89_004909</name>
</gene>
<dbReference type="EMBL" id="JADFTS010000004">
    <property type="protein sequence ID" value="KAF9608028.1"/>
    <property type="molecule type" value="Genomic_DNA"/>
</dbReference>
<feature type="coiled-coil region" evidence="1">
    <location>
        <begin position="511"/>
        <end position="538"/>
    </location>
</feature>
<accession>A0A835I123</accession>
<dbReference type="AlphaFoldDB" id="A0A835I123"/>
<protein>
    <recommendedName>
        <fullName evidence="3">Mon2/Sec7/BIG1-like HUS domain-containing protein</fullName>
    </recommendedName>
</protein>
<comment type="caution">
    <text evidence="4">The sequence shown here is derived from an EMBL/GenBank/DDBJ whole genome shotgun (WGS) entry which is preliminary data.</text>
</comment>
<keyword evidence="5" id="KW-1185">Reference proteome</keyword>
<evidence type="ECO:0000313" key="4">
    <source>
        <dbReference type="EMBL" id="KAF9608028.1"/>
    </source>
</evidence>
<evidence type="ECO:0000313" key="5">
    <source>
        <dbReference type="Proteomes" id="UP000631114"/>
    </source>
</evidence>
<organism evidence="4 5">
    <name type="scientific">Coptis chinensis</name>
    <dbReference type="NCBI Taxonomy" id="261450"/>
    <lineage>
        <taxon>Eukaryota</taxon>
        <taxon>Viridiplantae</taxon>
        <taxon>Streptophyta</taxon>
        <taxon>Embryophyta</taxon>
        <taxon>Tracheophyta</taxon>
        <taxon>Spermatophyta</taxon>
        <taxon>Magnoliopsida</taxon>
        <taxon>Ranunculales</taxon>
        <taxon>Ranunculaceae</taxon>
        <taxon>Coptidoideae</taxon>
        <taxon>Coptis</taxon>
    </lineage>
</organism>
<keyword evidence="1" id="KW-0175">Coiled coil</keyword>
<reference evidence="4 5" key="1">
    <citation type="submission" date="2020-10" db="EMBL/GenBank/DDBJ databases">
        <title>The Coptis chinensis genome and diversification of protoberbering-type alkaloids.</title>
        <authorList>
            <person name="Wang B."/>
            <person name="Shu S."/>
            <person name="Song C."/>
            <person name="Liu Y."/>
        </authorList>
    </citation>
    <scope>NUCLEOTIDE SEQUENCE [LARGE SCALE GENOMIC DNA]</scope>
    <source>
        <strain evidence="4">HL-2020</strain>
        <tissue evidence="4">Leaf</tissue>
    </source>
</reference>
<name>A0A835I123_9MAGN</name>
<dbReference type="OrthoDB" id="21060at2759"/>
<dbReference type="Pfam" id="PF12783">
    <property type="entry name" value="Sec7-like_HUS"/>
    <property type="match status" value="1"/>
</dbReference>